<dbReference type="RefSeq" id="WP_226965390.1">
    <property type="nucleotide sequence ID" value="NZ_JAANNT010000016.1"/>
</dbReference>
<name>A0A7Y6CCP3_9ACTN</name>
<comment type="caution">
    <text evidence="2">The sequence shown here is derived from an EMBL/GenBank/DDBJ whole genome shotgun (WGS) entry which is preliminary data.</text>
</comment>
<protein>
    <submittedName>
        <fullName evidence="2">Uncharacterized protein</fullName>
    </submittedName>
</protein>
<evidence type="ECO:0000256" key="1">
    <source>
        <dbReference type="SAM" id="MobiDB-lite"/>
    </source>
</evidence>
<dbReference type="EMBL" id="JAANNT010000016">
    <property type="protein sequence ID" value="NUV30339.1"/>
    <property type="molecule type" value="Genomic_DNA"/>
</dbReference>
<keyword evidence="3" id="KW-1185">Reference proteome</keyword>
<reference evidence="2 3" key="1">
    <citation type="submission" date="2020-03" db="EMBL/GenBank/DDBJ databases">
        <title>Complete genome sequence of sixteen Streptomyces strains facilitates identification of candidate genes involved in plant growth-promotion in grain legumes and cereals.</title>
        <authorList>
            <person name="Gopalakrishnan S."/>
            <person name="Thakur V."/>
            <person name="Saxena R."/>
            <person name="Vadlamudi S."/>
            <person name="Purohit S."/>
            <person name="Kumar V."/>
            <person name="Rathore A."/>
            <person name="Chitikineni A."/>
            <person name="Varshney R.K."/>
        </authorList>
    </citation>
    <scope>NUCLEOTIDE SEQUENCE [LARGE SCALE GENOMIC DNA]</scope>
    <source>
        <strain evidence="2 3">KAI-180</strain>
    </source>
</reference>
<sequence>MDGLDRTHGVRPRRSAAALGEAWPGVEMEQHSADLEECGGLDMSADKNASRIQQGVTYRGQAPSGDKRSIEELARAVGERLRERGWQALPESTDSDDRSVRLYREGVKGAHLYAANGQLVFTGEVRG</sequence>
<evidence type="ECO:0000313" key="3">
    <source>
        <dbReference type="Proteomes" id="UP000540128"/>
    </source>
</evidence>
<gene>
    <name evidence="2" type="ORF">G6W59_18830</name>
</gene>
<organism evidence="2 3">
    <name type="scientific">Streptomyces odorifer</name>
    <dbReference type="NCBI Taxonomy" id="53450"/>
    <lineage>
        <taxon>Bacteria</taxon>
        <taxon>Bacillati</taxon>
        <taxon>Actinomycetota</taxon>
        <taxon>Actinomycetes</taxon>
        <taxon>Kitasatosporales</taxon>
        <taxon>Streptomycetaceae</taxon>
        <taxon>Streptomyces</taxon>
        <taxon>Streptomyces albidoflavus group</taxon>
    </lineage>
</organism>
<feature type="region of interest" description="Disordered" evidence="1">
    <location>
        <begin position="1"/>
        <end position="25"/>
    </location>
</feature>
<accession>A0A7Y6CCP3</accession>
<evidence type="ECO:0000313" key="2">
    <source>
        <dbReference type="EMBL" id="NUV30339.1"/>
    </source>
</evidence>
<dbReference type="Proteomes" id="UP000540128">
    <property type="component" value="Unassembled WGS sequence"/>
</dbReference>
<dbReference type="AlphaFoldDB" id="A0A7Y6CCP3"/>
<proteinExistence type="predicted"/>